<reference evidence="4" key="1">
    <citation type="journal article" date="2020" name="Stud. Mycol.">
        <title>101 Dothideomycetes genomes: a test case for predicting lifestyles and emergence of pathogens.</title>
        <authorList>
            <person name="Haridas S."/>
            <person name="Albert R."/>
            <person name="Binder M."/>
            <person name="Bloem J."/>
            <person name="Labutti K."/>
            <person name="Salamov A."/>
            <person name="Andreopoulos B."/>
            <person name="Baker S."/>
            <person name="Barry K."/>
            <person name="Bills G."/>
            <person name="Bluhm B."/>
            <person name="Cannon C."/>
            <person name="Castanera R."/>
            <person name="Culley D."/>
            <person name="Daum C."/>
            <person name="Ezra D."/>
            <person name="Gonzalez J."/>
            <person name="Henrissat B."/>
            <person name="Kuo A."/>
            <person name="Liang C."/>
            <person name="Lipzen A."/>
            <person name="Lutzoni F."/>
            <person name="Magnuson J."/>
            <person name="Mondo S."/>
            <person name="Nolan M."/>
            <person name="Ohm R."/>
            <person name="Pangilinan J."/>
            <person name="Park H.-J."/>
            <person name="Ramirez L."/>
            <person name="Alfaro M."/>
            <person name="Sun H."/>
            <person name="Tritt A."/>
            <person name="Yoshinaga Y."/>
            <person name="Zwiers L.-H."/>
            <person name="Turgeon B."/>
            <person name="Goodwin S."/>
            <person name="Spatafora J."/>
            <person name="Crous P."/>
            <person name="Grigoriev I."/>
        </authorList>
    </citation>
    <scope>NUCLEOTIDE SEQUENCE</scope>
    <source>
        <strain evidence="4">CBS 122368</strain>
    </source>
</reference>
<evidence type="ECO:0000259" key="3">
    <source>
        <dbReference type="PROSITE" id="PS50158"/>
    </source>
</evidence>
<dbReference type="GeneID" id="54588204"/>
<dbReference type="SUPFAM" id="SSF57756">
    <property type="entry name" value="Retrovirus zinc finger-like domains"/>
    <property type="match status" value="1"/>
</dbReference>
<evidence type="ECO:0000256" key="2">
    <source>
        <dbReference type="SAM" id="MobiDB-lite"/>
    </source>
</evidence>
<feature type="compositionally biased region" description="Polar residues" evidence="2">
    <location>
        <begin position="330"/>
        <end position="339"/>
    </location>
</feature>
<keyword evidence="1" id="KW-0479">Metal-binding</keyword>
<feature type="compositionally biased region" description="Polar residues" evidence="2">
    <location>
        <begin position="165"/>
        <end position="175"/>
    </location>
</feature>
<keyword evidence="1" id="KW-0863">Zinc-finger</keyword>
<dbReference type="OrthoDB" id="10651202at2759"/>
<name>A0A6A6IK02_9PLEO</name>
<evidence type="ECO:0000256" key="1">
    <source>
        <dbReference type="PROSITE-ProRule" id="PRU00047"/>
    </source>
</evidence>
<evidence type="ECO:0000313" key="5">
    <source>
        <dbReference type="Proteomes" id="UP000800094"/>
    </source>
</evidence>
<dbReference type="InterPro" id="IPR036875">
    <property type="entry name" value="Znf_CCHC_sf"/>
</dbReference>
<feature type="domain" description="CCHC-type" evidence="3">
    <location>
        <begin position="37"/>
        <end position="50"/>
    </location>
</feature>
<protein>
    <recommendedName>
        <fullName evidence="3">CCHC-type domain-containing protein</fullName>
    </recommendedName>
</protein>
<dbReference type="RefSeq" id="XP_033684904.1">
    <property type="nucleotide sequence ID" value="XM_033834874.1"/>
</dbReference>
<dbReference type="AlphaFoldDB" id="A0A6A6IK02"/>
<dbReference type="InterPro" id="IPR001878">
    <property type="entry name" value="Znf_CCHC"/>
</dbReference>
<keyword evidence="5" id="KW-1185">Reference proteome</keyword>
<proteinExistence type="predicted"/>
<dbReference type="GO" id="GO:0008270">
    <property type="term" value="F:zinc ion binding"/>
    <property type="evidence" value="ECO:0007669"/>
    <property type="project" value="UniProtKB-KW"/>
</dbReference>
<dbReference type="EMBL" id="ML987194">
    <property type="protein sequence ID" value="KAF2249900.1"/>
    <property type="molecule type" value="Genomic_DNA"/>
</dbReference>
<sequence>MASLEDAAKFDSEPYFFLEGRAYAAQPWDSSFDPYLCQKCGKPGHKEHGCLQEPHCWFCARGDHRKDHCPYLVNGDGRTGARCPNCGGDHPTWAFNKCRSEALAKHKHDCYVKSLSGPYWLPLTYTNGDGTWPALYPPTVVISKTALLPSHIESANRPRQPPQPVSLNDSTSGTPQHAFDAGGGHSHSATRGRTNGRAGPRAFTTRRLGGNPRARSRSTDLVGVANLFDRTTDVSGSTLATTPSISLPSTNQQHSLSTELARSSAMRETAMSVDSADNTGQMTLRSGTQLAGPTINSTVSYTPAKRPFLTALSHIPGELLQSHRHPGRQSAAQGTQRTTRTSDRPGSASKRPRTDSYASGAPSTQPSLPELVEFTFTPSQ</sequence>
<dbReference type="PROSITE" id="PS50158">
    <property type="entry name" value="ZF_CCHC"/>
    <property type="match status" value="1"/>
</dbReference>
<feature type="region of interest" description="Disordered" evidence="2">
    <location>
        <begin position="321"/>
        <end position="380"/>
    </location>
</feature>
<evidence type="ECO:0000313" key="4">
    <source>
        <dbReference type="EMBL" id="KAF2249900.1"/>
    </source>
</evidence>
<feature type="region of interest" description="Disordered" evidence="2">
    <location>
        <begin position="154"/>
        <end position="217"/>
    </location>
</feature>
<gene>
    <name evidence="4" type="ORF">BU26DRAFT_593553</name>
</gene>
<dbReference type="Proteomes" id="UP000800094">
    <property type="component" value="Unassembled WGS sequence"/>
</dbReference>
<keyword evidence="1" id="KW-0862">Zinc</keyword>
<dbReference type="GO" id="GO:0003676">
    <property type="term" value="F:nucleic acid binding"/>
    <property type="evidence" value="ECO:0007669"/>
    <property type="project" value="InterPro"/>
</dbReference>
<feature type="region of interest" description="Disordered" evidence="2">
    <location>
        <begin position="235"/>
        <end position="254"/>
    </location>
</feature>
<organism evidence="4 5">
    <name type="scientific">Trematosphaeria pertusa</name>
    <dbReference type="NCBI Taxonomy" id="390896"/>
    <lineage>
        <taxon>Eukaryota</taxon>
        <taxon>Fungi</taxon>
        <taxon>Dikarya</taxon>
        <taxon>Ascomycota</taxon>
        <taxon>Pezizomycotina</taxon>
        <taxon>Dothideomycetes</taxon>
        <taxon>Pleosporomycetidae</taxon>
        <taxon>Pleosporales</taxon>
        <taxon>Massarineae</taxon>
        <taxon>Trematosphaeriaceae</taxon>
        <taxon>Trematosphaeria</taxon>
    </lineage>
</organism>
<accession>A0A6A6IK02</accession>